<dbReference type="PANTHER" id="PTHR34512:SF30">
    <property type="entry name" value="OUTER MEMBRANE PROTEIN ASSEMBLY FACTOR BAMB"/>
    <property type="match status" value="1"/>
</dbReference>
<sequence length="554" mass="57569">MRRSAAYAATGLLVRSALLTGSVPRSLPAPPATPAPPAAADPAGSAFLVRDSVLRTEFVSEHATVVGYDPGADVLVTRTKDFREVTGVDGRDGTRRWRRALNTAGSYATVLWSQPDLSAGSVLVNGSTADGGVLFALATGDGEVRWRTGLAPRTEATAAGSAVLLTVPGAARARLTALGAATGTSRWTVTLPDGCEVARVAGDRTTVAVELRCGDRLTLQVRDATDGRLRAETALWRVDPVEPPGDGPGLLVRDGATIVRDSRTFRLFGPDGRLVADRPSDGCTGLCDVLVEDGVAVVAHSGRAEDPDDGAVEAIGLADGTVRWRAAIQARYLLRRDGRLFAVGPAPRPVPFLVVHQLDVTGGARPGSATELPGPALLATSAGRLLIESGGRPAWHHPVTRADGPPAFLGAADWPDACATLTDADLATLRVPTGRDDRSSGDAGTTRADVTVPTGPARAECHFSAPQGPAVTVSILWAADDDLSARRRFTAIAGDRRPVDVPGADAAVRTERSGRGTTVTTIVMRIGRRIVSVETTGAPATARTVARLVARGTR</sequence>
<dbReference type="Proteomes" id="UP001058271">
    <property type="component" value="Chromosome"/>
</dbReference>
<keyword evidence="3" id="KW-1185">Reference proteome</keyword>
<dbReference type="Pfam" id="PF13360">
    <property type="entry name" value="PQQ_2"/>
    <property type="match status" value="1"/>
</dbReference>
<dbReference type="SUPFAM" id="SSF50998">
    <property type="entry name" value="Quinoprotein alcohol dehydrogenase-like"/>
    <property type="match status" value="1"/>
</dbReference>
<evidence type="ECO:0000313" key="2">
    <source>
        <dbReference type="EMBL" id="UWZ34035.1"/>
    </source>
</evidence>
<name>A0ABY5YYZ2_9ACTN</name>
<evidence type="ECO:0000313" key="3">
    <source>
        <dbReference type="Proteomes" id="UP001058271"/>
    </source>
</evidence>
<dbReference type="PANTHER" id="PTHR34512">
    <property type="entry name" value="CELL SURFACE PROTEIN"/>
    <property type="match status" value="1"/>
</dbReference>
<reference evidence="2" key="1">
    <citation type="submission" date="2021-04" db="EMBL/GenBank/DDBJ databases">
        <title>Biosynthetic gene clusters of Dactylosporangioum roseum.</title>
        <authorList>
            <person name="Hartkoorn R.C."/>
            <person name="Beaudoing E."/>
            <person name="Hot D."/>
            <person name="Moureu S."/>
        </authorList>
    </citation>
    <scope>NUCLEOTIDE SEQUENCE</scope>
    <source>
        <strain evidence="2">NRRL B-16295</strain>
    </source>
</reference>
<protein>
    <submittedName>
        <fullName evidence="2">PQQ-binding-like beta-propeller repeat protein</fullName>
    </submittedName>
</protein>
<dbReference type="Gene3D" id="2.40.128.630">
    <property type="match status" value="1"/>
</dbReference>
<accession>A0ABY5YYZ2</accession>
<feature type="domain" description="Pyrrolo-quinoline quinone repeat" evidence="1">
    <location>
        <begin position="132"/>
        <end position="282"/>
    </location>
</feature>
<proteinExistence type="predicted"/>
<dbReference type="InterPro" id="IPR011047">
    <property type="entry name" value="Quinoprotein_ADH-like_sf"/>
</dbReference>
<dbReference type="RefSeq" id="WP_260723325.1">
    <property type="nucleotide sequence ID" value="NZ_CP073721.1"/>
</dbReference>
<dbReference type="EMBL" id="CP073721">
    <property type="protein sequence ID" value="UWZ34035.1"/>
    <property type="molecule type" value="Genomic_DNA"/>
</dbReference>
<dbReference type="InterPro" id="IPR002372">
    <property type="entry name" value="PQQ_rpt_dom"/>
</dbReference>
<evidence type="ECO:0000259" key="1">
    <source>
        <dbReference type="Pfam" id="PF13360"/>
    </source>
</evidence>
<gene>
    <name evidence="2" type="ORF">Drose_22555</name>
</gene>
<organism evidence="2 3">
    <name type="scientific">Dactylosporangium roseum</name>
    <dbReference type="NCBI Taxonomy" id="47989"/>
    <lineage>
        <taxon>Bacteria</taxon>
        <taxon>Bacillati</taxon>
        <taxon>Actinomycetota</taxon>
        <taxon>Actinomycetes</taxon>
        <taxon>Micromonosporales</taxon>
        <taxon>Micromonosporaceae</taxon>
        <taxon>Dactylosporangium</taxon>
    </lineage>
</organism>